<comment type="caution">
    <text evidence="2">The sequence shown here is derived from an EMBL/GenBank/DDBJ whole genome shotgun (WGS) entry which is preliminary data.</text>
</comment>
<keyword evidence="1" id="KW-1133">Transmembrane helix</keyword>
<dbReference type="EMBL" id="JADIKC010000012">
    <property type="protein sequence ID" value="MBM7123513.1"/>
    <property type="molecule type" value="Genomic_DNA"/>
</dbReference>
<proteinExistence type="predicted"/>
<accession>A0ABS2JWW9</accession>
<keyword evidence="3" id="KW-1185">Reference proteome</keyword>
<evidence type="ECO:0000313" key="3">
    <source>
        <dbReference type="Proteomes" id="UP001430065"/>
    </source>
</evidence>
<dbReference type="RefSeq" id="WP_204637961.1">
    <property type="nucleotide sequence ID" value="NZ_JADIKC010000012.1"/>
</dbReference>
<dbReference type="Proteomes" id="UP001430065">
    <property type="component" value="Unassembled WGS sequence"/>
</dbReference>
<name>A0ABS2JWW9_9GAMM</name>
<evidence type="ECO:0000256" key="1">
    <source>
        <dbReference type="SAM" id="Phobius"/>
    </source>
</evidence>
<keyword evidence="1" id="KW-0812">Transmembrane</keyword>
<organism evidence="2 3">
    <name type="scientific">Dyella kyungheensis</name>
    <dbReference type="NCBI Taxonomy" id="1242174"/>
    <lineage>
        <taxon>Bacteria</taxon>
        <taxon>Pseudomonadati</taxon>
        <taxon>Pseudomonadota</taxon>
        <taxon>Gammaproteobacteria</taxon>
        <taxon>Lysobacterales</taxon>
        <taxon>Rhodanobacteraceae</taxon>
        <taxon>Dyella</taxon>
    </lineage>
</organism>
<reference evidence="2 3" key="1">
    <citation type="submission" date="2020-10" db="EMBL/GenBank/DDBJ databases">
        <title>Phylogeny of dyella-like bacteria.</title>
        <authorList>
            <person name="Fu J."/>
        </authorList>
    </citation>
    <scope>NUCLEOTIDE SEQUENCE [LARGE SCALE GENOMIC DNA]</scope>
    <source>
        <strain evidence="2 3">THG-B117</strain>
    </source>
</reference>
<sequence length="125" mass="13467">MTGKTDWSRLIACLGLAACADMWPLGRVLRAVIPTGEMSVLRGLYIILGVLLLAVASMRLLVKGSTRGKMFLIAAGLMLVNLIHFYDWPVYSYRLGPGVAMALVGAALGFYARRGAKLAVAEEPQ</sequence>
<gene>
    <name evidence="2" type="ORF">ISP20_20280</name>
</gene>
<keyword evidence="1" id="KW-0472">Membrane</keyword>
<evidence type="ECO:0000313" key="2">
    <source>
        <dbReference type="EMBL" id="MBM7123513.1"/>
    </source>
</evidence>
<protein>
    <submittedName>
        <fullName evidence="2">Uncharacterized protein</fullName>
    </submittedName>
</protein>
<feature type="transmembrane region" description="Helical" evidence="1">
    <location>
        <begin position="92"/>
        <end position="112"/>
    </location>
</feature>
<feature type="transmembrane region" description="Helical" evidence="1">
    <location>
        <begin position="40"/>
        <end position="62"/>
    </location>
</feature>
<feature type="transmembrane region" description="Helical" evidence="1">
    <location>
        <begin position="69"/>
        <end position="86"/>
    </location>
</feature>